<dbReference type="Pfam" id="PF21076">
    <property type="entry name" value="GDH_ACT2"/>
    <property type="match status" value="1"/>
</dbReference>
<evidence type="ECO:0000259" key="1">
    <source>
        <dbReference type="Pfam" id="PF05088"/>
    </source>
</evidence>
<feature type="domain" description="NAD-glutamate dehydrogenase ACT3" evidence="5">
    <location>
        <begin position="548"/>
        <end position="607"/>
    </location>
</feature>
<dbReference type="InterPro" id="IPR049062">
    <property type="entry name" value="NAD_Glu_DH_ACT2"/>
</dbReference>
<dbReference type="InterPro" id="IPR049064">
    <property type="entry name" value="NAD_Glu_DH_ACT3"/>
</dbReference>
<dbReference type="InterPro" id="IPR049056">
    <property type="entry name" value="NAD_Glu_DH_HM3"/>
</dbReference>
<feature type="domain" description="NAD-glutamate dehydrogenase ACT2" evidence="4">
    <location>
        <begin position="395"/>
        <end position="487"/>
    </location>
</feature>
<dbReference type="Pfam" id="PF21077">
    <property type="entry name" value="GDH_ACT3"/>
    <property type="match status" value="1"/>
</dbReference>
<feature type="domain" description="NAD-glutamate dehydrogenase catalytic" evidence="1">
    <location>
        <begin position="721"/>
        <end position="1223"/>
    </location>
</feature>
<dbReference type="PIRSF" id="PIRSF036761">
    <property type="entry name" value="GDH_Mll4104"/>
    <property type="match status" value="1"/>
</dbReference>
<dbReference type="GO" id="GO:0006538">
    <property type="term" value="P:L-glutamate catabolic process"/>
    <property type="evidence" value="ECO:0007669"/>
    <property type="project" value="InterPro"/>
</dbReference>
<reference evidence="6 7" key="1">
    <citation type="journal article" date="2019" name="Emerg. Microbes Infect.">
        <title>Comprehensive subspecies identification of 175 nontuberculous mycobacteria species based on 7547 genomic profiles.</title>
        <authorList>
            <person name="Matsumoto Y."/>
            <person name="Kinjo T."/>
            <person name="Motooka D."/>
            <person name="Nabeya D."/>
            <person name="Jung N."/>
            <person name="Uechi K."/>
            <person name="Horii T."/>
            <person name="Iida T."/>
            <person name="Fujita J."/>
            <person name="Nakamura S."/>
        </authorList>
    </citation>
    <scope>NUCLEOTIDE SEQUENCE [LARGE SCALE GENOMIC DNA]</scope>
    <source>
        <strain evidence="6 7">JCM 14742</strain>
    </source>
</reference>
<dbReference type="InterPro" id="IPR007780">
    <property type="entry name" value="NAD_Glu_DH_bac"/>
</dbReference>
<accession>A0A7I7YMW2</accession>
<name>A0A7I7YMW2_9MYCO</name>
<dbReference type="SUPFAM" id="SSF53223">
    <property type="entry name" value="Aminoacid dehydrogenase-like, N-terminal domain"/>
    <property type="match status" value="1"/>
</dbReference>
<dbReference type="PANTHER" id="PTHR43403:SF1">
    <property type="entry name" value="NAD-SPECIFIC GLUTAMATE DEHYDROGENASE"/>
    <property type="match status" value="1"/>
</dbReference>
<dbReference type="GO" id="GO:0004352">
    <property type="term" value="F:glutamate dehydrogenase (NAD+) activity"/>
    <property type="evidence" value="ECO:0007669"/>
    <property type="project" value="InterPro"/>
</dbReference>
<evidence type="ECO:0000313" key="7">
    <source>
        <dbReference type="Proteomes" id="UP000467105"/>
    </source>
</evidence>
<dbReference type="Pfam" id="PF05088">
    <property type="entry name" value="Bac_GDH_CD"/>
    <property type="match status" value="1"/>
</dbReference>
<sequence length="1617" mass="177150">MTIDREAKQDLEPWTTFAEPRDIPEWITKAYVETYRGPHNDEPMAPGPAAPGPVDLAVPAAIVTPAMLRAHYRLGRHRPAGESRVAVYGSGDASGIGPALQVVTDHGNMLMDSVTVLLHRLGVAYSAIMTPVFQVRRDQNGDLLSVEPKPPGASPYVGEAWIHVQLSASVDNQGLTEVEKLLPKVLADVQQVASDATELMGALAGLAAEVETNARDRFSAPDREDVAALLRWLGNGNFLLLGYQRCRVHDGQVSGDGSPALGVLRTRTGSRPRLTDDDKLLVLAQSVVGSYLRYGAYPYAIAVREYADGGVLEHRFVGLFTVAAMNADVLDIPTISRRVHEALAMADSDPIHPGQLLLDVIQTVPRSELFTLSAERLLTMAKAVVDLGSQRRALLFLRADRLQYFVSCLVYLPRDRYTTDVRLQIEDILVREFAGTRLEFTARVSESPWALMHFMVRLPEGAAPVDTSEDNRVRIQALLSEAARTWTDRLIGAAVDGAVDQADAEHYAAVFSETYKQAVTPEDAIEHIALIKELADGSVKLVFSERADASPPGAAQLTWFMGGRTASLSQLLPMLQSMGVEVLEERPFEITRPDGLPVWIYQFKIATPTIPPASSADERDATAQRFADAVTAIWEGRVEIDRFNELVMRARLNWQQVALLRAYAKYLRQAGFPYSLSYIESVLNEHPSTARSLVTLFEALFEPRPSGASAGRDAQAAAAAVAADIDALMSLDTDRILRAFASLVQATLRTNYFVTREGSARSRNVLSIKLNAQLVDELPLPRPQYEIFVYSPRVEGVHLRFGPVARGGLRWSDRRDDFRTEILGLVKAQAVKNAVIVPVGAKGGFVVKRPPPATGDAAADREATRDEGVACYQLFISGLLEVTDNVDHSTGKVNPPPEVVRRDGDDAYLVVAADKGTATFSDIANDVAKSYGFWLGDAFASGGSVGYDHKAMGITAKGAWEAVKRHFREMGVDTQAEDFTVVGIGDMSGDVFGNGMLLSKHIRLIAAFDHRHVFLDPDPDAASSWQERRRLFDEPRSSWDDYDKSLISEGGGVYSREHKAIPISPQVRDALGIDGDVSEMTPPNLIKAILQAPVDLLFNGGIGTYVKAESESDSDVGDRANDPVRVNASQLRAKVVGEGGNLGVTALGRVEFDLSGGRINTDAMDNSAGVDCSDHEVNIKILIDSLVTAGKVKVEERKELLESMTDEVARLVLADNEDQNDLIGTSRANAASLFPVHARLIGHLVDERGLNRELEALPSEKEIQRRSDAGIGLTSPELCTLMAHVKLGLKDEMLGTELPEQDVFASRLPLYFPAPLRERFTPEIRSHQLRREIVTTMLVNDLVDTAGISYAYRITEDVGVGPVDAVRTYVAVDTIFGVGEICRRIRAANLPVALSDRLTLDTRRLIDRASRWLLNYRPQPVAVGAEINRFAAKLKALTPRMSEWLRGDDKAIVEKEAQEFASQGAPEDLAYLVAAGLYRFSLLDIIDIGDINDIDAAEVADTYFALMDRLGTDGLLTAVSDLPRNDRWHSLARLAIRDDIYSSLRSLCFDVLAVGEPDESGEEKIAEWEHLSASRVERARRTLLEIQQSGEMDLATLSVAARQIRRMTRTSGRGSSS</sequence>
<dbReference type="InterPro" id="IPR048381">
    <property type="entry name" value="GDH_C"/>
</dbReference>
<dbReference type="GO" id="GO:0004069">
    <property type="term" value="F:L-aspartate:2-oxoglutarate aminotransferase activity"/>
    <property type="evidence" value="ECO:0007669"/>
    <property type="project" value="InterPro"/>
</dbReference>
<evidence type="ECO:0000259" key="4">
    <source>
        <dbReference type="Pfam" id="PF21076"/>
    </source>
</evidence>
<evidence type="ECO:0000313" key="6">
    <source>
        <dbReference type="EMBL" id="BBZ43160.1"/>
    </source>
</evidence>
<dbReference type="InterPro" id="IPR024727">
    <property type="entry name" value="NAD_Glu_DH_N_ACT1"/>
</dbReference>
<evidence type="ECO:0000259" key="5">
    <source>
        <dbReference type="Pfam" id="PF21077"/>
    </source>
</evidence>
<gene>
    <name evidence="6" type="primary">gdh</name>
    <name evidence="6" type="ORF">MPRM_04410</name>
</gene>
<dbReference type="RefSeq" id="WP_085267439.1">
    <property type="nucleotide sequence ID" value="NZ_AP022614.1"/>
</dbReference>
<dbReference type="Pfam" id="PF21073">
    <property type="entry name" value="GDH_HM1"/>
    <property type="match status" value="1"/>
</dbReference>
<dbReference type="Proteomes" id="UP000467105">
    <property type="component" value="Chromosome"/>
</dbReference>
<dbReference type="InterPro" id="IPR036291">
    <property type="entry name" value="NAD(P)-bd_dom_sf"/>
</dbReference>
<dbReference type="EMBL" id="AP022614">
    <property type="protein sequence ID" value="BBZ43160.1"/>
    <property type="molecule type" value="Genomic_DNA"/>
</dbReference>
<dbReference type="Pfam" id="PF21075">
    <property type="entry name" value="GDH_ACT1"/>
    <property type="match status" value="1"/>
</dbReference>
<evidence type="ECO:0000259" key="3">
    <source>
        <dbReference type="Pfam" id="PF21075"/>
    </source>
</evidence>
<keyword evidence="7" id="KW-1185">Reference proteome</keyword>
<evidence type="ECO:0000259" key="2">
    <source>
        <dbReference type="Pfam" id="PF21074"/>
    </source>
</evidence>
<feature type="domain" description="NAD-specific glutamate dehydrogenase C-terminal" evidence="2">
    <location>
        <begin position="1271"/>
        <end position="1605"/>
    </location>
</feature>
<feature type="domain" description="NAD-glutamate dehydrogenase N-terminal ACT1" evidence="3">
    <location>
        <begin position="67"/>
        <end position="180"/>
    </location>
</feature>
<protein>
    <submittedName>
        <fullName evidence="6">NAD-glutamate dehydrogenase</fullName>
    </submittedName>
</protein>
<dbReference type="Pfam" id="PF21078">
    <property type="entry name" value="GDH_HM3"/>
    <property type="match status" value="1"/>
</dbReference>
<dbReference type="OrthoDB" id="9758052at2"/>
<dbReference type="Gene3D" id="3.40.50.720">
    <property type="entry name" value="NAD(P)-binding Rossmann-like Domain"/>
    <property type="match status" value="1"/>
</dbReference>
<dbReference type="InterPro" id="IPR046346">
    <property type="entry name" value="Aminoacid_DH-like_N_sf"/>
</dbReference>
<proteinExistence type="predicted"/>
<dbReference type="InterPro" id="IPR049059">
    <property type="entry name" value="NAD_Glu_DH_HM1"/>
</dbReference>
<dbReference type="Pfam" id="PF21074">
    <property type="entry name" value="GDH_C"/>
    <property type="match status" value="1"/>
</dbReference>
<organism evidence="6 7">
    <name type="scientific">Mycobacterium parmense</name>
    <dbReference type="NCBI Taxonomy" id="185642"/>
    <lineage>
        <taxon>Bacteria</taxon>
        <taxon>Bacillati</taxon>
        <taxon>Actinomycetota</taxon>
        <taxon>Actinomycetes</taxon>
        <taxon>Mycobacteriales</taxon>
        <taxon>Mycobacteriaceae</taxon>
        <taxon>Mycobacterium</taxon>
        <taxon>Mycobacterium simiae complex</taxon>
    </lineage>
</organism>
<dbReference type="InterPro" id="IPR028971">
    <property type="entry name" value="NAD-GDH_cat"/>
</dbReference>
<dbReference type="SUPFAM" id="SSF51735">
    <property type="entry name" value="NAD(P)-binding Rossmann-fold domains"/>
    <property type="match status" value="1"/>
</dbReference>
<dbReference type="PANTHER" id="PTHR43403">
    <property type="entry name" value="NAD-SPECIFIC GLUTAMATE DEHYDROGENASE"/>
    <property type="match status" value="1"/>
</dbReference>